<dbReference type="GO" id="GO:0032993">
    <property type="term" value="C:protein-DNA complex"/>
    <property type="evidence" value="ECO:0007669"/>
    <property type="project" value="TreeGrafter"/>
</dbReference>
<dbReference type="InterPro" id="IPR036388">
    <property type="entry name" value="WH-like_DNA-bd_sf"/>
</dbReference>
<dbReference type="GO" id="GO:0003677">
    <property type="term" value="F:DNA binding"/>
    <property type="evidence" value="ECO:0007669"/>
    <property type="project" value="UniProtKB-KW"/>
</dbReference>
<evidence type="ECO:0000256" key="1">
    <source>
        <dbReference type="ARBA" id="ARBA00009437"/>
    </source>
</evidence>
<dbReference type="FunFam" id="1.10.10.10:FF:000001">
    <property type="entry name" value="LysR family transcriptional regulator"/>
    <property type="match status" value="1"/>
</dbReference>
<dbReference type="InterPro" id="IPR005119">
    <property type="entry name" value="LysR_subst-bd"/>
</dbReference>
<evidence type="ECO:0000256" key="2">
    <source>
        <dbReference type="ARBA" id="ARBA00023015"/>
    </source>
</evidence>
<evidence type="ECO:0000256" key="4">
    <source>
        <dbReference type="ARBA" id="ARBA00023163"/>
    </source>
</evidence>
<dbReference type="CDD" id="cd05466">
    <property type="entry name" value="PBP2_LTTR_substrate"/>
    <property type="match status" value="1"/>
</dbReference>
<keyword evidence="2" id="KW-0805">Transcription regulation</keyword>
<dbReference type="SUPFAM" id="SSF53850">
    <property type="entry name" value="Periplasmic binding protein-like II"/>
    <property type="match status" value="1"/>
</dbReference>
<feature type="domain" description="HTH lysR-type" evidence="5">
    <location>
        <begin position="1"/>
        <end position="58"/>
    </location>
</feature>
<dbReference type="Pfam" id="PF03466">
    <property type="entry name" value="LysR_substrate"/>
    <property type="match status" value="1"/>
</dbReference>
<accession>A0A6J4M8G8</accession>
<dbReference type="Gene3D" id="1.10.10.10">
    <property type="entry name" value="Winged helix-like DNA-binding domain superfamily/Winged helix DNA-binding domain"/>
    <property type="match status" value="1"/>
</dbReference>
<dbReference type="GO" id="GO:0003700">
    <property type="term" value="F:DNA-binding transcription factor activity"/>
    <property type="evidence" value="ECO:0007669"/>
    <property type="project" value="InterPro"/>
</dbReference>
<protein>
    <recommendedName>
        <fullName evidence="5">HTH lysR-type domain-containing protein</fullName>
    </recommendedName>
</protein>
<dbReference type="Gene3D" id="3.40.190.290">
    <property type="match status" value="1"/>
</dbReference>
<dbReference type="InterPro" id="IPR036390">
    <property type="entry name" value="WH_DNA-bd_sf"/>
</dbReference>
<comment type="similarity">
    <text evidence="1">Belongs to the LysR transcriptional regulatory family.</text>
</comment>
<proteinExistence type="inferred from homology"/>
<dbReference type="AlphaFoldDB" id="A0A6J4M8G8"/>
<dbReference type="Pfam" id="PF00126">
    <property type="entry name" value="HTH_1"/>
    <property type="match status" value="1"/>
</dbReference>
<dbReference type="PANTHER" id="PTHR30346:SF17">
    <property type="entry name" value="LYSR FAMILY TRANSCRIPTIONAL REGULATOR"/>
    <property type="match status" value="1"/>
</dbReference>
<sequence>MELRQLEAFVAVARELHFGRAADVLHLGQPTVSDMIRRLEREVGATLFTRTTRRVALTSAGDELLPRAMAILAEVGAAVSAVRRLAGGDTGTVRLGVTPPAAPVLIPHLVEAFAEQTPDVLVDVQRLWLPALTSALAEGSVDVAITCGHVPRPEGFVSTVFCGEPLEVGLRRTHPRAGAASVDLRELAGEVLGIIDSALFPAWALAQQQALTVAGVDPPTVTLVATDLAARHWADQSEVDWILLMPSLSTLHDTTAVVPVTPAHLVPFTLQWCPDRAETAAVGRFVEVALSSSLPPGWHTLPGHRRHGLDG</sequence>
<name>A0A6J4M8G8_9ACTN</name>
<evidence type="ECO:0000313" key="6">
    <source>
        <dbReference type="EMBL" id="CAA9352718.1"/>
    </source>
</evidence>
<gene>
    <name evidence="6" type="ORF">AVDCRST_MAG07-3147</name>
</gene>
<organism evidence="6">
    <name type="scientific">uncultured Frankineae bacterium</name>
    <dbReference type="NCBI Taxonomy" id="437475"/>
    <lineage>
        <taxon>Bacteria</taxon>
        <taxon>Bacillati</taxon>
        <taxon>Actinomycetota</taxon>
        <taxon>Actinomycetes</taxon>
        <taxon>Frankiales</taxon>
        <taxon>environmental samples</taxon>
    </lineage>
</organism>
<dbReference type="InterPro" id="IPR000847">
    <property type="entry name" value="LysR_HTH_N"/>
</dbReference>
<keyword evidence="3" id="KW-0238">DNA-binding</keyword>
<evidence type="ECO:0000259" key="5">
    <source>
        <dbReference type="PROSITE" id="PS50931"/>
    </source>
</evidence>
<dbReference type="PROSITE" id="PS50931">
    <property type="entry name" value="HTH_LYSR"/>
    <property type="match status" value="1"/>
</dbReference>
<keyword evidence="4" id="KW-0804">Transcription</keyword>
<dbReference type="EMBL" id="CADCUB010000149">
    <property type="protein sequence ID" value="CAA9352718.1"/>
    <property type="molecule type" value="Genomic_DNA"/>
</dbReference>
<reference evidence="6" key="1">
    <citation type="submission" date="2020-02" db="EMBL/GenBank/DDBJ databases">
        <authorList>
            <person name="Meier V. D."/>
        </authorList>
    </citation>
    <scope>NUCLEOTIDE SEQUENCE</scope>
    <source>
        <strain evidence="6">AVDCRST_MAG07</strain>
    </source>
</reference>
<dbReference type="PANTHER" id="PTHR30346">
    <property type="entry name" value="TRANSCRIPTIONAL DUAL REGULATOR HCAR-RELATED"/>
    <property type="match status" value="1"/>
</dbReference>
<dbReference type="PRINTS" id="PR00039">
    <property type="entry name" value="HTHLYSR"/>
</dbReference>
<evidence type="ECO:0000256" key="3">
    <source>
        <dbReference type="ARBA" id="ARBA00023125"/>
    </source>
</evidence>
<dbReference type="SUPFAM" id="SSF46785">
    <property type="entry name" value="Winged helix' DNA-binding domain"/>
    <property type="match status" value="1"/>
</dbReference>